<sequence length="361" mass="42811">MKKTERNKLVIIGNGFDLAHRFETSYSDFIEWYKEDCMKRATENSHYTDDLIEITRVDSRNTLSQLKPKNSLLELQKDNNNNDIQLRYSHLLDRLIKLNSGFNWINIENEFYAYIVEIYKLHISDSSNVNNPTCIESLSLLNQKFNCLRNKLEEYLTIIQQNDIENLNPNFIQNFGNIVQDEWYNSFKNTDKKIVFLNFNYTNTIEHYTKNANTGNTKEELIYIHGKLNDPNNPIIFGYGDEIDEYYKKIEELNINSFLYHFKSFGYFKTNNYQKLLSFIESDLFDVEIVGHSCGLSDRVLLNTIFEHDNCEAIKIHYYENANGENDYTYKTQEISRHFNDKAKMRKRIVNFSECQALICK</sequence>
<dbReference type="Proteomes" id="UP000245489">
    <property type="component" value="Unassembled WGS sequence"/>
</dbReference>
<dbReference type="EMBL" id="QGGO01000010">
    <property type="protein sequence ID" value="PWK26785.1"/>
    <property type="molecule type" value="Genomic_DNA"/>
</dbReference>
<name>A0A316E8U8_9BACT</name>
<evidence type="ECO:0000313" key="2">
    <source>
        <dbReference type="Proteomes" id="UP000245489"/>
    </source>
</evidence>
<reference evidence="1 2" key="1">
    <citation type="submission" date="2018-05" db="EMBL/GenBank/DDBJ databases">
        <title>Genomic Encyclopedia of Archaeal and Bacterial Type Strains, Phase II (KMG-II): from individual species to whole genera.</title>
        <authorList>
            <person name="Goeker M."/>
        </authorList>
    </citation>
    <scope>NUCLEOTIDE SEQUENCE [LARGE SCALE GENOMIC DNA]</scope>
    <source>
        <strain evidence="1 2">DSM 22214</strain>
    </source>
</reference>
<dbReference type="OrthoDB" id="5903604at2"/>
<dbReference type="RefSeq" id="WP_109743026.1">
    <property type="nucleotide sequence ID" value="NZ_QGGO01000010.1"/>
</dbReference>
<gene>
    <name evidence="1" type="ORF">LV89_02294</name>
</gene>
<dbReference type="Pfam" id="PF14253">
    <property type="entry name" value="AbiH"/>
    <property type="match status" value="1"/>
</dbReference>
<protein>
    <submittedName>
        <fullName evidence="1">Abortive infection AbiH-like protein</fullName>
    </submittedName>
</protein>
<accession>A0A316E8U8</accession>
<proteinExistence type="predicted"/>
<dbReference type="InterPro" id="IPR025935">
    <property type="entry name" value="AbiH"/>
</dbReference>
<organism evidence="1 2">
    <name type="scientific">Arcicella aurantiaca</name>
    <dbReference type="NCBI Taxonomy" id="591202"/>
    <lineage>
        <taxon>Bacteria</taxon>
        <taxon>Pseudomonadati</taxon>
        <taxon>Bacteroidota</taxon>
        <taxon>Cytophagia</taxon>
        <taxon>Cytophagales</taxon>
        <taxon>Flectobacillaceae</taxon>
        <taxon>Arcicella</taxon>
    </lineage>
</organism>
<keyword evidence="2" id="KW-1185">Reference proteome</keyword>
<comment type="caution">
    <text evidence="1">The sequence shown here is derived from an EMBL/GenBank/DDBJ whole genome shotgun (WGS) entry which is preliminary data.</text>
</comment>
<evidence type="ECO:0000313" key="1">
    <source>
        <dbReference type="EMBL" id="PWK26785.1"/>
    </source>
</evidence>
<dbReference type="AlphaFoldDB" id="A0A316E8U8"/>